<dbReference type="Proteomes" id="UP000029221">
    <property type="component" value="Unassembled WGS sequence"/>
</dbReference>
<accession>A0A090Q4V2</accession>
<dbReference type="EMBL" id="BBML01000008">
    <property type="protein sequence ID" value="GAK97980.1"/>
    <property type="molecule type" value="Genomic_DNA"/>
</dbReference>
<comment type="caution">
    <text evidence="1">The sequence shown here is derived from an EMBL/GenBank/DDBJ whole genome shotgun (WGS) entry which is preliminary data.</text>
</comment>
<protein>
    <submittedName>
        <fullName evidence="1">Uncharacterized protein</fullName>
    </submittedName>
</protein>
<organism evidence="1 2">
    <name type="scientific">Nonlabens tegetincola</name>
    <dbReference type="NCBI Taxonomy" id="323273"/>
    <lineage>
        <taxon>Bacteria</taxon>
        <taxon>Pseudomonadati</taxon>
        <taxon>Bacteroidota</taxon>
        <taxon>Flavobacteriia</taxon>
        <taxon>Flavobacteriales</taxon>
        <taxon>Flavobacteriaceae</taxon>
        <taxon>Nonlabens</taxon>
    </lineage>
</organism>
<evidence type="ECO:0000313" key="1">
    <source>
        <dbReference type="EMBL" id="GAK97980.1"/>
    </source>
</evidence>
<reference evidence="1" key="1">
    <citation type="journal article" date="2014" name="Genome Announc.">
        <title>Draft Genome Sequences of Marine Flavobacterium Nonlabens Strains NR17, NR24, NR27, NR32, NR33, and Ara13.</title>
        <authorList>
            <person name="Nakanishi M."/>
            <person name="Meirelles P."/>
            <person name="Suzuki R."/>
            <person name="Takatani N."/>
            <person name="Mino S."/>
            <person name="Suda W."/>
            <person name="Oshima K."/>
            <person name="Hattori M."/>
            <person name="Ohkuma M."/>
            <person name="Hosokawa M."/>
            <person name="Miyashita K."/>
            <person name="Thompson F.L."/>
            <person name="Niwa A."/>
            <person name="Sawabe T."/>
            <person name="Sawabe T."/>
        </authorList>
    </citation>
    <scope>NUCLEOTIDE SEQUENCE [LARGE SCALE GENOMIC DNA]</scope>
    <source>
        <strain evidence="1">JCM 19294</strain>
    </source>
</reference>
<dbReference type="AlphaFoldDB" id="A0A090Q4V2"/>
<proteinExistence type="predicted"/>
<name>A0A090Q4V2_9FLAO</name>
<sequence length="41" mass="4968">MIECYEVRFRESEFLIKKVGYPIHFSLQIAVLFNCLFTIRL</sequence>
<evidence type="ECO:0000313" key="2">
    <source>
        <dbReference type="Proteomes" id="UP000029221"/>
    </source>
</evidence>
<keyword evidence="2" id="KW-1185">Reference proteome</keyword>
<gene>
    <name evidence="1" type="ORF">JCM19294_1602</name>
</gene>